<gene>
    <name evidence="3" type="ORF">KGD84_16600</name>
</gene>
<feature type="domain" description="YdbS-like PH" evidence="2">
    <location>
        <begin position="474"/>
        <end position="530"/>
    </location>
</feature>
<evidence type="ECO:0000256" key="1">
    <source>
        <dbReference type="SAM" id="Phobius"/>
    </source>
</evidence>
<feature type="transmembrane region" description="Helical" evidence="1">
    <location>
        <begin position="250"/>
        <end position="274"/>
    </location>
</feature>
<dbReference type="InterPro" id="IPR005182">
    <property type="entry name" value="YdbS-like_PH"/>
</dbReference>
<dbReference type="EMBL" id="CP074133">
    <property type="protein sequence ID" value="QUX20167.1"/>
    <property type="molecule type" value="Genomic_DNA"/>
</dbReference>
<feature type="domain" description="YdbS-like PH" evidence="2">
    <location>
        <begin position="79"/>
        <end position="158"/>
    </location>
</feature>
<keyword evidence="1" id="KW-0472">Membrane</keyword>
<sequence length="566" mass="60310">MTTAQRPPTERPLGDWQGLSPLSVWANTAAGALFIVPAAVVGTVVLIVLDLAWWALAPLPGALALIAGLTALDMMVLKAVSYRVTDERMEMRSGVVAKAYRSVPRERVRSVDVAAPVYARPFGLCVVTVGTGEQVDSGSDQVKLQFVTAAQGERLRRELLYRETPAAGSTEGAEGAGGAEEADGLELARLDRRWFAYAPATTATLGIGIGAIAALIGANAQSEGWIYRWISEQAGLPSTAEIGAFVMARLLFVVPAALVGLLVSGTVVLVAVAVETWWDYRLTRESNGTVVMRRGLLNSQSLTIEGRRLNGVTLHEPLVLRSAGGADVRAVATGLGAADAEKTQAKSRLSPPMPRDRARELAADLMRTPESPLDLPLTAHPRSALSRRLVRAGWASLAGFAVAGGLAWLHTLAEAAWWDAAHEIEEQLNPLPVVTHLVEAAPPWGWWLLGAAFAVVAFWYAVGSHRALGHGLHPRYLVVRRGMAVRDTTTLERSAVIGWRITRTPFQRRAGLAHVSATTASGKGMYTAADVGLGQGLAWAALAVPDLLTQFLERDGEPEGADGERG</sequence>
<dbReference type="PANTHER" id="PTHR34473">
    <property type="entry name" value="UPF0699 TRANSMEMBRANE PROTEIN YDBS"/>
    <property type="match status" value="1"/>
</dbReference>
<proteinExistence type="predicted"/>
<evidence type="ECO:0000313" key="4">
    <source>
        <dbReference type="Proteomes" id="UP000676079"/>
    </source>
</evidence>
<dbReference type="Pfam" id="PF03703">
    <property type="entry name" value="bPH_2"/>
    <property type="match status" value="2"/>
</dbReference>
<evidence type="ECO:0000259" key="2">
    <source>
        <dbReference type="Pfam" id="PF03703"/>
    </source>
</evidence>
<name>A0ABX8BGN5_9ACTN</name>
<dbReference type="RefSeq" id="WP_220561360.1">
    <property type="nucleotide sequence ID" value="NZ_CP074133.1"/>
</dbReference>
<dbReference type="PIRSF" id="PIRSF026631">
    <property type="entry name" value="UCP026631"/>
    <property type="match status" value="1"/>
</dbReference>
<feature type="transmembrane region" description="Helical" evidence="1">
    <location>
        <begin position="62"/>
        <end position="82"/>
    </location>
</feature>
<keyword evidence="1" id="KW-0812">Transmembrane</keyword>
<protein>
    <submittedName>
        <fullName evidence="3">PH domain-containing protein</fullName>
    </submittedName>
</protein>
<feature type="transmembrane region" description="Helical" evidence="1">
    <location>
        <begin position="32"/>
        <end position="56"/>
    </location>
</feature>
<evidence type="ECO:0000313" key="3">
    <source>
        <dbReference type="EMBL" id="QUX20167.1"/>
    </source>
</evidence>
<dbReference type="InterPro" id="IPR014529">
    <property type="entry name" value="UCP026631"/>
</dbReference>
<keyword evidence="1" id="KW-1133">Transmembrane helix</keyword>
<feature type="transmembrane region" description="Helical" evidence="1">
    <location>
        <begin position="444"/>
        <end position="462"/>
    </location>
</feature>
<accession>A0ABX8BGN5</accession>
<reference evidence="3 4" key="1">
    <citation type="submission" date="2021-05" db="EMBL/GenBank/DDBJ databases">
        <title>Direct Submission.</title>
        <authorList>
            <person name="Li K."/>
            <person name="Gao J."/>
        </authorList>
    </citation>
    <scope>NUCLEOTIDE SEQUENCE [LARGE SCALE GENOMIC DNA]</scope>
    <source>
        <strain evidence="3 4">Mg02</strain>
    </source>
</reference>
<dbReference type="Proteomes" id="UP000676079">
    <property type="component" value="Chromosome"/>
</dbReference>
<organism evidence="3 4">
    <name type="scientific">Nocardiopsis changdeensis</name>
    <dbReference type="NCBI Taxonomy" id="2831969"/>
    <lineage>
        <taxon>Bacteria</taxon>
        <taxon>Bacillati</taxon>
        <taxon>Actinomycetota</taxon>
        <taxon>Actinomycetes</taxon>
        <taxon>Streptosporangiales</taxon>
        <taxon>Nocardiopsidaceae</taxon>
        <taxon>Nocardiopsis</taxon>
    </lineage>
</organism>
<feature type="transmembrane region" description="Helical" evidence="1">
    <location>
        <begin position="389"/>
        <end position="409"/>
    </location>
</feature>
<feature type="transmembrane region" description="Helical" evidence="1">
    <location>
        <begin position="194"/>
        <end position="218"/>
    </location>
</feature>
<dbReference type="PANTHER" id="PTHR34473:SF2">
    <property type="entry name" value="UPF0699 TRANSMEMBRANE PROTEIN YDBT"/>
    <property type="match status" value="1"/>
</dbReference>
<keyword evidence="4" id="KW-1185">Reference proteome</keyword>